<dbReference type="PROSITE" id="PS51762">
    <property type="entry name" value="GH16_2"/>
    <property type="match status" value="1"/>
</dbReference>
<evidence type="ECO:0000256" key="1">
    <source>
        <dbReference type="SAM" id="SignalP"/>
    </source>
</evidence>
<dbReference type="InterPro" id="IPR050546">
    <property type="entry name" value="Glycosyl_Hydrlase_16"/>
</dbReference>
<reference evidence="3" key="1">
    <citation type="submission" date="2023-10" db="EMBL/GenBank/DDBJ databases">
        <authorList>
            <person name="Hackl T."/>
        </authorList>
    </citation>
    <scope>NUCLEOTIDE SEQUENCE</scope>
</reference>
<evidence type="ECO:0000313" key="4">
    <source>
        <dbReference type="Proteomes" id="UP001295740"/>
    </source>
</evidence>
<feature type="chain" id="PRO_5042503676" evidence="1">
    <location>
        <begin position="18"/>
        <end position="282"/>
    </location>
</feature>
<organism evidence="3 4">
    <name type="scientific">Anthostomella pinea</name>
    <dbReference type="NCBI Taxonomy" id="933095"/>
    <lineage>
        <taxon>Eukaryota</taxon>
        <taxon>Fungi</taxon>
        <taxon>Dikarya</taxon>
        <taxon>Ascomycota</taxon>
        <taxon>Pezizomycotina</taxon>
        <taxon>Sordariomycetes</taxon>
        <taxon>Xylariomycetidae</taxon>
        <taxon>Xylariales</taxon>
        <taxon>Xylariaceae</taxon>
        <taxon>Anthostomella</taxon>
    </lineage>
</organism>
<dbReference type="InterPro" id="IPR000757">
    <property type="entry name" value="Beta-glucanase-like"/>
</dbReference>
<dbReference type="InterPro" id="IPR013320">
    <property type="entry name" value="ConA-like_dom_sf"/>
</dbReference>
<dbReference type="Proteomes" id="UP001295740">
    <property type="component" value="Unassembled WGS sequence"/>
</dbReference>
<dbReference type="PANTHER" id="PTHR10963">
    <property type="entry name" value="GLYCOSYL HYDROLASE-RELATED"/>
    <property type="match status" value="1"/>
</dbReference>
<feature type="signal peptide" evidence="1">
    <location>
        <begin position="1"/>
        <end position="17"/>
    </location>
</feature>
<proteinExistence type="predicted"/>
<evidence type="ECO:0000259" key="2">
    <source>
        <dbReference type="PROSITE" id="PS51762"/>
    </source>
</evidence>
<dbReference type="PANTHER" id="PTHR10963:SF60">
    <property type="entry name" value="GRAM-NEGATIVE BACTERIA-BINDING PROTEIN 1-RELATED"/>
    <property type="match status" value="1"/>
</dbReference>
<keyword evidence="1" id="KW-0732">Signal</keyword>
<accession>A0AAI8VII7</accession>
<dbReference type="AlphaFoldDB" id="A0AAI8VII7"/>
<evidence type="ECO:0000313" key="3">
    <source>
        <dbReference type="EMBL" id="CAJ2505186.1"/>
    </source>
</evidence>
<feature type="domain" description="GH16" evidence="2">
    <location>
        <begin position="24"/>
        <end position="282"/>
    </location>
</feature>
<dbReference type="CDD" id="cd02182">
    <property type="entry name" value="GH16_Strep_laminarinase_like"/>
    <property type="match status" value="1"/>
</dbReference>
<name>A0AAI8VII7_9PEZI</name>
<sequence>MFAKLLTIAAAVTAVSAEAAPGYSGWNTIWTETFAGSAGQLPNTGNWNIITGTSANNEWQTYTSSTQNLQLSGGATLQIVPLESASGAWTSGRVESTYTFTPTAGRQTMAEAKIRFGSNAVANKAGLWPAFWTLGDSIRHGTAWPECGELDILETVNGLLTGYGTVHCDQYPGGACNEPTGIGGSIAIPDQGWHTWRIVWDRRASVWTGETITWFMDGTQFQQVTGARIGNQAVWNTLVASPLYFILNVAVGGDWPGAPNANTLDGYGSMMEVDYVAQYLSS</sequence>
<dbReference type="Gene3D" id="2.60.120.200">
    <property type="match status" value="1"/>
</dbReference>
<dbReference type="GO" id="GO:0004553">
    <property type="term" value="F:hydrolase activity, hydrolyzing O-glycosyl compounds"/>
    <property type="evidence" value="ECO:0007669"/>
    <property type="project" value="InterPro"/>
</dbReference>
<dbReference type="EMBL" id="CAUWAG010000007">
    <property type="protein sequence ID" value="CAJ2505186.1"/>
    <property type="molecule type" value="Genomic_DNA"/>
</dbReference>
<dbReference type="GO" id="GO:0005975">
    <property type="term" value="P:carbohydrate metabolic process"/>
    <property type="evidence" value="ECO:0007669"/>
    <property type="project" value="InterPro"/>
</dbReference>
<dbReference type="SUPFAM" id="SSF49899">
    <property type="entry name" value="Concanavalin A-like lectins/glucanases"/>
    <property type="match status" value="1"/>
</dbReference>
<dbReference type="Pfam" id="PF00722">
    <property type="entry name" value="Glyco_hydro_16"/>
    <property type="match status" value="1"/>
</dbReference>
<keyword evidence="4" id="KW-1185">Reference proteome</keyword>
<protein>
    <submittedName>
        <fullName evidence="3">Uu.00g125800.m01.CDS01</fullName>
    </submittedName>
</protein>
<gene>
    <name evidence="3" type="ORF">KHLLAP_LOCUS5654</name>
</gene>
<comment type="caution">
    <text evidence="3">The sequence shown here is derived from an EMBL/GenBank/DDBJ whole genome shotgun (WGS) entry which is preliminary data.</text>
</comment>